<feature type="region of interest" description="Disordered" evidence="1">
    <location>
        <begin position="199"/>
        <end position="223"/>
    </location>
</feature>
<evidence type="ECO:0000313" key="2">
    <source>
        <dbReference type="EMBL" id="GMI56369.1"/>
    </source>
</evidence>
<comment type="caution">
    <text evidence="2">The sequence shown here is derived from an EMBL/GenBank/DDBJ whole genome shotgun (WGS) entry which is preliminary data.</text>
</comment>
<protein>
    <submittedName>
        <fullName evidence="2">Uncharacterized protein</fullName>
    </submittedName>
</protein>
<organism evidence="2 3">
    <name type="scientific">Tetraparma gracilis</name>
    <dbReference type="NCBI Taxonomy" id="2962635"/>
    <lineage>
        <taxon>Eukaryota</taxon>
        <taxon>Sar</taxon>
        <taxon>Stramenopiles</taxon>
        <taxon>Ochrophyta</taxon>
        <taxon>Bolidophyceae</taxon>
        <taxon>Parmales</taxon>
        <taxon>Triparmaceae</taxon>
        <taxon>Tetraparma</taxon>
    </lineage>
</organism>
<sequence>LLSFASARPASRLPLPAGVYVGDLAAACGYFGVPCEPGECEPRAGAPLADRQDHVNYVAALGEVGGCAEYWRGLVGRRISAGKPLGTLVLVASSAGDEQPSDEQTTTVKWMATQADFDKLAATGTRNMEFAQPKSTTASFWMKIKTMQDKFAAAVEAEGFEATFGTKYLQVTTEGAEFSPEPIPKKEHRQVVTITMVDREQRKRRAAGREGGAEAKKPRLAPG</sequence>
<name>A0ABQ6NDJ9_9STRA</name>
<keyword evidence="3" id="KW-1185">Reference proteome</keyword>
<feature type="non-terminal residue" evidence="2">
    <location>
        <position position="1"/>
    </location>
</feature>
<feature type="compositionally biased region" description="Basic and acidic residues" evidence="1">
    <location>
        <begin position="199"/>
        <end position="217"/>
    </location>
</feature>
<dbReference type="Proteomes" id="UP001165060">
    <property type="component" value="Unassembled WGS sequence"/>
</dbReference>
<reference evidence="2 3" key="1">
    <citation type="journal article" date="2023" name="Commun. Biol.">
        <title>Genome analysis of Parmales, the sister group of diatoms, reveals the evolutionary specialization of diatoms from phago-mixotrophs to photoautotrophs.</title>
        <authorList>
            <person name="Ban H."/>
            <person name="Sato S."/>
            <person name="Yoshikawa S."/>
            <person name="Yamada K."/>
            <person name="Nakamura Y."/>
            <person name="Ichinomiya M."/>
            <person name="Sato N."/>
            <person name="Blanc-Mathieu R."/>
            <person name="Endo H."/>
            <person name="Kuwata A."/>
            <person name="Ogata H."/>
        </authorList>
    </citation>
    <scope>NUCLEOTIDE SEQUENCE [LARGE SCALE GENOMIC DNA]</scope>
</reference>
<accession>A0ABQ6NDJ9</accession>
<dbReference type="EMBL" id="BRYB01006387">
    <property type="protein sequence ID" value="GMI56369.1"/>
    <property type="molecule type" value="Genomic_DNA"/>
</dbReference>
<gene>
    <name evidence="2" type="ORF">TeGR_g13945</name>
</gene>
<proteinExistence type="predicted"/>
<evidence type="ECO:0000313" key="3">
    <source>
        <dbReference type="Proteomes" id="UP001165060"/>
    </source>
</evidence>
<evidence type="ECO:0000256" key="1">
    <source>
        <dbReference type="SAM" id="MobiDB-lite"/>
    </source>
</evidence>